<feature type="compositionally biased region" description="Basic residues" evidence="1">
    <location>
        <begin position="1"/>
        <end position="10"/>
    </location>
</feature>
<comment type="caution">
    <text evidence="2">The sequence shown here is derived from an EMBL/GenBank/DDBJ whole genome shotgun (WGS) entry which is preliminary data.</text>
</comment>
<evidence type="ECO:0000313" key="2">
    <source>
        <dbReference type="EMBL" id="MCT4332219.1"/>
    </source>
</evidence>
<sequence length="145" mass="15866">MAAATMRHHSGQLMGLFRGRGTDRTTDDGASRSRDNGATQTACGGTFRGIVSTGSNHKQHAANKYRGHSTHEMFLVFVGPEEKITGKMTPEAAQRFRALRCAQEALGQHGELRCTRGVSDQGGELSDRSCKTKAIYKRNNQYYGT</sequence>
<dbReference type="EMBL" id="JANAVZ010000002">
    <property type="protein sequence ID" value="MCT4332219.1"/>
    <property type="molecule type" value="Genomic_DNA"/>
</dbReference>
<evidence type="ECO:0000256" key="1">
    <source>
        <dbReference type="SAM" id="MobiDB-lite"/>
    </source>
</evidence>
<dbReference type="RefSeq" id="WP_260276114.1">
    <property type="nucleotide sequence ID" value="NZ_JANAVZ010000002.1"/>
</dbReference>
<organism evidence="2 3">
    <name type="scientific">Paracoccus maritimus</name>
    <dbReference type="NCBI Taxonomy" id="2933292"/>
    <lineage>
        <taxon>Bacteria</taxon>
        <taxon>Pseudomonadati</taxon>
        <taxon>Pseudomonadota</taxon>
        <taxon>Alphaproteobacteria</taxon>
        <taxon>Rhodobacterales</taxon>
        <taxon>Paracoccaceae</taxon>
        <taxon>Paracoccus</taxon>
    </lineage>
</organism>
<evidence type="ECO:0000313" key="3">
    <source>
        <dbReference type="Proteomes" id="UP001320702"/>
    </source>
</evidence>
<protein>
    <submittedName>
        <fullName evidence="2">Uncharacterized protein</fullName>
    </submittedName>
</protein>
<feature type="compositionally biased region" description="Basic and acidic residues" evidence="1">
    <location>
        <begin position="20"/>
        <end position="35"/>
    </location>
</feature>
<feature type="region of interest" description="Disordered" evidence="1">
    <location>
        <begin position="1"/>
        <end position="60"/>
    </location>
</feature>
<name>A0ABT2K8B9_9RHOB</name>
<reference evidence="2 3" key="1">
    <citation type="submission" date="2022-04" db="EMBL/GenBank/DDBJ databases">
        <title>Paracoccus sp. YLB-12 draft genome sequence.</title>
        <authorList>
            <person name="Yu L."/>
        </authorList>
    </citation>
    <scope>NUCLEOTIDE SEQUENCE [LARGE SCALE GENOMIC DNA]</scope>
    <source>
        <strain evidence="2 3">YLB-12</strain>
    </source>
</reference>
<dbReference type="Proteomes" id="UP001320702">
    <property type="component" value="Unassembled WGS sequence"/>
</dbReference>
<keyword evidence="3" id="KW-1185">Reference proteome</keyword>
<gene>
    <name evidence="2" type="ORF">MU516_04955</name>
</gene>
<proteinExistence type="predicted"/>
<accession>A0ABT2K8B9</accession>